<evidence type="ECO:0000256" key="2">
    <source>
        <dbReference type="ARBA" id="ARBA00006727"/>
    </source>
</evidence>
<gene>
    <name evidence="6" type="ORF">B0T10DRAFT_532206</name>
</gene>
<feature type="transmembrane region" description="Helical" evidence="4">
    <location>
        <begin position="114"/>
        <end position="143"/>
    </location>
</feature>
<keyword evidence="4" id="KW-1133">Transmembrane helix</keyword>
<dbReference type="GO" id="GO:0022857">
    <property type="term" value="F:transmembrane transporter activity"/>
    <property type="evidence" value="ECO:0007669"/>
    <property type="project" value="InterPro"/>
</dbReference>
<comment type="similarity">
    <text evidence="2">Belongs to the major facilitator superfamily. Monocarboxylate porter (TC 2.A.1.13) family.</text>
</comment>
<dbReference type="EMBL" id="JAGPYM010000029">
    <property type="protein sequence ID" value="KAH6879443.1"/>
    <property type="molecule type" value="Genomic_DNA"/>
</dbReference>
<dbReference type="SUPFAM" id="SSF103473">
    <property type="entry name" value="MFS general substrate transporter"/>
    <property type="match status" value="1"/>
</dbReference>
<keyword evidence="7" id="KW-1185">Reference proteome</keyword>
<keyword evidence="4" id="KW-0472">Membrane</keyword>
<feature type="transmembrane region" description="Helical" evidence="4">
    <location>
        <begin position="149"/>
        <end position="168"/>
    </location>
</feature>
<evidence type="ECO:0000259" key="5">
    <source>
        <dbReference type="PROSITE" id="PS50850"/>
    </source>
</evidence>
<keyword evidence="3" id="KW-0325">Glycoprotein</keyword>
<comment type="caution">
    <text evidence="6">The sequence shown here is derived from an EMBL/GenBank/DDBJ whole genome shotgun (WGS) entry which is preliminary data.</text>
</comment>
<feature type="transmembrane region" description="Helical" evidence="4">
    <location>
        <begin position="350"/>
        <end position="371"/>
    </location>
</feature>
<reference evidence="6 7" key="1">
    <citation type="journal article" date="2021" name="Nat. Commun.">
        <title>Genetic determinants of endophytism in the Arabidopsis root mycobiome.</title>
        <authorList>
            <person name="Mesny F."/>
            <person name="Miyauchi S."/>
            <person name="Thiergart T."/>
            <person name="Pickel B."/>
            <person name="Atanasova L."/>
            <person name="Karlsson M."/>
            <person name="Huettel B."/>
            <person name="Barry K.W."/>
            <person name="Haridas S."/>
            <person name="Chen C."/>
            <person name="Bauer D."/>
            <person name="Andreopoulos W."/>
            <person name="Pangilinan J."/>
            <person name="LaButti K."/>
            <person name="Riley R."/>
            <person name="Lipzen A."/>
            <person name="Clum A."/>
            <person name="Drula E."/>
            <person name="Henrissat B."/>
            <person name="Kohler A."/>
            <person name="Grigoriev I.V."/>
            <person name="Martin F.M."/>
            <person name="Hacquard S."/>
        </authorList>
    </citation>
    <scope>NUCLEOTIDE SEQUENCE [LARGE SCALE GENOMIC DNA]</scope>
    <source>
        <strain evidence="6 7">MPI-CAGE-CH-0241</strain>
    </source>
</reference>
<proteinExistence type="inferred from homology"/>
<feature type="transmembrane region" description="Helical" evidence="4">
    <location>
        <begin position="310"/>
        <end position="330"/>
    </location>
</feature>
<protein>
    <submittedName>
        <fullName evidence="6">Major facilitator superfamily domain-containing protein</fullName>
    </submittedName>
</protein>
<feature type="domain" description="Major facilitator superfamily (MFS) profile" evidence="5">
    <location>
        <begin position="20"/>
        <end position="389"/>
    </location>
</feature>
<feature type="transmembrane region" description="Helical" evidence="4">
    <location>
        <begin position="20"/>
        <end position="39"/>
    </location>
</feature>
<evidence type="ECO:0000256" key="4">
    <source>
        <dbReference type="SAM" id="Phobius"/>
    </source>
</evidence>
<feature type="transmembrane region" description="Helical" evidence="4">
    <location>
        <begin position="180"/>
        <end position="198"/>
    </location>
</feature>
<dbReference type="GO" id="GO:0016020">
    <property type="term" value="C:membrane"/>
    <property type="evidence" value="ECO:0007669"/>
    <property type="project" value="UniProtKB-SubCell"/>
</dbReference>
<feature type="transmembrane region" description="Helical" evidence="4">
    <location>
        <begin position="87"/>
        <end position="107"/>
    </location>
</feature>
<feature type="transmembrane region" description="Helical" evidence="4">
    <location>
        <begin position="256"/>
        <end position="276"/>
    </location>
</feature>
<organism evidence="6 7">
    <name type="scientific">Thelonectria olida</name>
    <dbReference type="NCBI Taxonomy" id="1576542"/>
    <lineage>
        <taxon>Eukaryota</taxon>
        <taxon>Fungi</taxon>
        <taxon>Dikarya</taxon>
        <taxon>Ascomycota</taxon>
        <taxon>Pezizomycotina</taxon>
        <taxon>Sordariomycetes</taxon>
        <taxon>Hypocreomycetidae</taxon>
        <taxon>Hypocreales</taxon>
        <taxon>Nectriaceae</taxon>
        <taxon>Thelonectria</taxon>
    </lineage>
</organism>
<feature type="transmembrane region" description="Helical" evidence="4">
    <location>
        <begin position="60"/>
        <end position="81"/>
    </location>
</feature>
<keyword evidence="4" id="KW-0812">Transmembrane</keyword>
<dbReference type="Proteomes" id="UP000777438">
    <property type="component" value="Unassembled WGS sequence"/>
</dbReference>
<dbReference type="InterPro" id="IPR011701">
    <property type="entry name" value="MFS"/>
</dbReference>
<dbReference type="InterPro" id="IPR036259">
    <property type="entry name" value="MFS_trans_sf"/>
</dbReference>
<accession>A0A9P9AML1</accession>
<feature type="transmembrane region" description="Helical" evidence="4">
    <location>
        <begin position="223"/>
        <end position="244"/>
    </location>
</feature>
<comment type="subcellular location">
    <subcellularLocation>
        <location evidence="1">Membrane</location>
        <topology evidence="1">Multi-pass membrane protein</topology>
    </subcellularLocation>
</comment>
<dbReference type="OrthoDB" id="6509908at2759"/>
<dbReference type="InterPro" id="IPR020846">
    <property type="entry name" value="MFS_dom"/>
</dbReference>
<name>A0A9P9AML1_9HYPO</name>
<evidence type="ECO:0000313" key="7">
    <source>
        <dbReference type="Proteomes" id="UP000777438"/>
    </source>
</evidence>
<dbReference type="PROSITE" id="PS50850">
    <property type="entry name" value="MFS"/>
    <property type="match status" value="1"/>
</dbReference>
<evidence type="ECO:0000256" key="3">
    <source>
        <dbReference type="ARBA" id="ARBA00023180"/>
    </source>
</evidence>
<dbReference type="Pfam" id="PF07690">
    <property type="entry name" value="MFS_1"/>
    <property type="match status" value="1"/>
</dbReference>
<sequence length="389" mass="41715">MPERSIPPPGPPSPPNGGTTAWLQVAGAFLLFFSSWGLVNTFGVFQEYYHQTYLSSFPPSAISWIGTMQGFLLIVVGVLSGPLYDQGYLRGLIGVGTALICLGLLIAGEVREYFGIFLSLSLLVGMGAGCLFVPSVAIVAQYFTTRRPFATGIAAAGGSFGGIIFPIVFKETLDAVGYGWACRILAFIVFASLIWPFLVMKPRTIPSQTRTLLDLGAFKDQSFTLFSLSLFFTFAGLYVPFFYLPSYSKSQLGVNGSLMFYLLAVLNAGSVFGRLIPNLIAVYAGSLNILLFCIFTSGILVFFWIPIQDLAGVIAFAILYGFFSGAVVSLPPTALVTISPDLSKIGTRLGMSFSFAGFGLLVGNPIAGALLRSGLHFKGLQVFTGKCLR</sequence>
<dbReference type="InterPro" id="IPR050327">
    <property type="entry name" value="Proton-linked_MCT"/>
</dbReference>
<dbReference type="PANTHER" id="PTHR11360">
    <property type="entry name" value="MONOCARBOXYLATE TRANSPORTER"/>
    <property type="match status" value="1"/>
</dbReference>
<evidence type="ECO:0000256" key="1">
    <source>
        <dbReference type="ARBA" id="ARBA00004141"/>
    </source>
</evidence>
<dbReference type="PANTHER" id="PTHR11360:SF234">
    <property type="entry name" value="MFS-TYPE TRANSPORTER DBAD-RELATED"/>
    <property type="match status" value="1"/>
</dbReference>
<feature type="transmembrane region" description="Helical" evidence="4">
    <location>
        <begin position="282"/>
        <end position="303"/>
    </location>
</feature>
<dbReference type="AlphaFoldDB" id="A0A9P9AML1"/>
<dbReference type="Gene3D" id="1.20.1250.20">
    <property type="entry name" value="MFS general substrate transporter like domains"/>
    <property type="match status" value="2"/>
</dbReference>
<evidence type="ECO:0000313" key="6">
    <source>
        <dbReference type="EMBL" id="KAH6879443.1"/>
    </source>
</evidence>